<evidence type="ECO:0000313" key="2">
    <source>
        <dbReference type="EMBL" id="PRP82738.1"/>
    </source>
</evidence>
<accession>A0A2P6NFM0</accession>
<dbReference type="InterPro" id="IPR036047">
    <property type="entry name" value="F-box-like_dom_sf"/>
</dbReference>
<dbReference type="Proteomes" id="UP000241769">
    <property type="component" value="Unassembled WGS sequence"/>
</dbReference>
<dbReference type="InterPro" id="IPR036770">
    <property type="entry name" value="Ankyrin_rpt-contain_sf"/>
</dbReference>
<dbReference type="EMBL" id="MDYQ01000096">
    <property type="protein sequence ID" value="PRP82738.1"/>
    <property type="molecule type" value="Genomic_DNA"/>
</dbReference>
<proteinExistence type="predicted"/>
<dbReference type="SUPFAM" id="SSF81383">
    <property type="entry name" value="F-box domain"/>
    <property type="match status" value="1"/>
</dbReference>
<gene>
    <name evidence="2" type="ORF">PROFUN_09823</name>
</gene>
<dbReference type="PROSITE" id="PS50181">
    <property type="entry name" value="FBOX"/>
    <property type="match status" value="1"/>
</dbReference>
<name>A0A2P6NFM0_9EUKA</name>
<dbReference type="Pfam" id="PF00646">
    <property type="entry name" value="F-box"/>
    <property type="match status" value="1"/>
</dbReference>
<dbReference type="AlphaFoldDB" id="A0A2P6NFM0"/>
<dbReference type="OrthoDB" id="76773at2759"/>
<dbReference type="PANTHER" id="PTHR46586">
    <property type="entry name" value="ANKYRIN REPEAT-CONTAINING PROTEIN"/>
    <property type="match status" value="1"/>
</dbReference>
<comment type="caution">
    <text evidence="2">The sequence shown here is derived from an EMBL/GenBank/DDBJ whole genome shotgun (WGS) entry which is preliminary data.</text>
</comment>
<dbReference type="SUPFAM" id="SSF140860">
    <property type="entry name" value="Pseudo ankyrin repeat-like"/>
    <property type="match status" value="1"/>
</dbReference>
<evidence type="ECO:0000313" key="3">
    <source>
        <dbReference type="Proteomes" id="UP000241769"/>
    </source>
</evidence>
<feature type="domain" description="F-box" evidence="1">
    <location>
        <begin position="13"/>
        <end position="63"/>
    </location>
</feature>
<sequence length="445" mass="50152">MNDTSVTPTPPSSDILSLLPTDVILHILDHISSAELLPVSFTCSSLSRLSTDILAGKRCIDQLPSLLFPCTAENVVMWWSNYIRPPCEEERVIIAETDNLPLLVRLHKKVTPDIRNIYLSALIKSGDVDGIEWAYHCDDEKKEIPEEQYPLLLDLSAFHGRLDVIQWYEDLSNEVLSYAALGGQMQVILFMRRHGVPLSRQAFTSAIAGGHLHIMQFLFESGVPLCETLTSQAAISGRLHLLQWLRQRGCPWDGTTAYQAALEGHIDVLKWCHASGCPIMSDSMVAGARSGSLQVIRFLHEVVGLTWHAELASCVNDLEALRELVGLGYAWNDRRCYSSAMCGVSNDDEDHHMMGPPEESYWRALTEKATPSIFHVRCHLRRKKKENEGKKIMIWILCDKHNWTHEEATARMQTASDKSDYLSLYLEGSTKAEKAKRQKTEEVVV</sequence>
<dbReference type="InterPro" id="IPR001810">
    <property type="entry name" value="F-box_dom"/>
</dbReference>
<reference evidence="2 3" key="1">
    <citation type="journal article" date="2018" name="Genome Biol. Evol.">
        <title>Multiple Roots of Fruiting Body Formation in Amoebozoa.</title>
        <authorList>
            <person name="Hillmann F."/>
            <person name="Forbes G."/>
            <person name="Novohradska S."/>
            <person name="Ferling I."/>
            <person name="Riege K."/>
            <person name="Groth M."/>
            <person name="Westermann M."/>
            <person name="Marz M."/>
            <person name="Spaller T."/>
            <person name="Winckler T."/>
            <person name="Schaap P."/>
            <person name="Glockner G."/>
        </authorList>
    </citation>
    <scope>NUCLEOTIDE SEQUENCE [LARGE SCALE GENOMIC DNA]</scope>
    <source>
        <strain evidence="2 3">Jena</strain>
    </source>
</reference>
<evidence type="ECO:0000259" key="1">
    <source>
        <dbReference type="PROSITE" id="PS50181"/>
    </source>
</evidence>
<dbReference type="InterPro" id="IPR052050">
    <property type="entry name" value="SecEffector_AnkRepeat"/>
</dbReference>
<dbReference type="Gene3D" id="1.25.40.20">
    <property type="entry name" value="Ankyrin repeat-containing domain"/>
    <property type="match status" value="1"/>
</dbReference>
<keyword evidence="3" id="KW-1185">Reference proteome</keyword>
<dbReference type="PANTHER" id="PTHR46586:SF3">
    <property type="entry name" value="ANKYRIN REPEAT-CONTAINING PROTEIN"/>
    <property type="match status" value="1"/>
</dbReference>
<organism evidence="2 3">
    <name type="scientific">Planoprotostelium fungivorum</name>
    <dbReference type="NCBI Taxonomy" id="1890364"/>
    <lineage>
        <taxon>Eukaryota</taxon>
        <taxon>Amoebozoa</taxon>
        <taxon>Evosea</taxon>
        <taxon>Variosea</taxon>
        <taxon>Cavosteliida</taxon>
        <taxon>Cavosteliaceae</taxon>
        <taxon>Planoprotostelium</taxon>
    </lineage>
</organism>
<protein>
    <recommendedName>
        <fullName evidence="1">F-box domain-containing protein</fullName>
    </recommendedName>
</protein>
<dbReference type="InParanoid" id="A0A2P6NFM0"/>
<dbReference type="SMART" id="SM00256">
    <property type="entry name" value="FBOX"/>
    <property type="match status" value="1"/>
</dbReference>